<reference evidence="2 3" key="1">
    <citation type="submission" date="2024-01" db="EMBL/GenBank/DDBJ databases">
        <authorList>
            <person name="Waweru B."/>
        </authorList>
    </citation>
    <scope>NUCLEOTIDE SEQUENCE [LARGE SCALE GENOMIC DNA]</scope>
</reference>
<accession>A0AAV1SCM1</accession>
<dbReference type="PANTHER" id="PTHR47074:SF11">
    <property type="entry name" value="REVERSE TRANSCRIPTASE-LIKE PROTEIN"/>
    <property type="match status" value="1"/>
</dbReference>
<feature type="domain" description="RNase H type-1" evidence="1">
    <location>
        <begin position="58"/>
        <end position="138"/>
    </location>
</feature>
<name>A0AAV1SCM1_9ROSI</name>
<dbReference type="InterPro" id="IPR052929">
    <property type="entry name" value="RNase_H-like_EbsB-rel"/>
</dbReference>
<dbReference type="InterPro" id="IPR036397">
    <property type="entry name" value="RNaseH_sf"/>
</dbReference>
<protein>
    <recommendedName>
        <fullName evidence="1">RNase H type-1 domain-containing protein</fullName>
    </recommendedName>
</protein>
<dbReference type="InterPro" id="IPR002156">
    <property type="entry name" value="RNaseH_domain"/>
</dbReference>
<evidence type="ECO:0000259" key="1">
    <source>
        <dbReference type="Pfam" id="PF13456"/>
    </source>
</evidence>
<dbReference type="SUPFAM" id="SSF53098">
    <property type="entry name" value="Ribonuclease H-like"/>
    <property type="match status" value="1"/>
</dbReference>
<dbReference type="EMBL" id="CAWUPB010001173">
    <property type="protein sequence ID" value="CAK7348151.1"/>
    <property type="molecule type" value="Genomic_DNA"/>
</dbReference>
<comment type="caution">
    <text evidence="2">The sequence shown here is derived from an EMBL/GenBank/DDBJ whole genome shotgun (WGS) entry which is preliminary data.</text>
</comment>
<dbReference type="Gene3D" id="3.30.420.10">
    <property type="entry name" value="Ribonuclease H-like superfamily/Ribonuclease H"/>
    <property type="match status" value="1"/>
</dbReference>
<dbReference type="GO" id="GO:0003676">
    <property type="term" value="F:nucleic acid binding"/>
    <property type="evidence" value="ECO:0007669"/>
    <property type="project" value="InterPro"/>
</dbReference>
<dbReference type="Proteomes" id="UP001314170">
    <property type="component" value="Unassembled WGS sequence"/>
</dbReference>
<dbReference type="InterPro" id="IPR012337">
    <property type="entry name" value="RNaseH-like_sf"/>
</dbReference>
<evidence type="ECO:0000313" key="2">
    <source>
        <dbReference type="EMBL" id="CAK7348151.1"/>
    </source>
</evidence>
<proteinExistence type="predicted"/>
<dbReference type="InterPro" id="IPR044730">
    <property type="entry name" value="RNase_H-like_dom_plant"/>
</dbReference>
<dbReference type="CDD" id="cd06222">
    <property type="entry name" value="RNase_H_like"/>
    <property type="match status" value="1"/>
</dbReference>
<organism evidence="2 3">
    <name type="scientific">Dovyalis caffra</name>
    <dbReference type="NCBI Taxonomy" id="77055"/>
    <lineage>
        <taxon>Eukaryota</taxon>
        <taxon>Viridiplantae</taxon>
        <taxon>Streptophyta</taxon>
        <taxon>Embryophyta</taxon>
        <taxon>Tracheophyta</taxon>
        <taxon>Spermatophyta</taxon>
        <taxon>Magnoliopsida</taxon>
        <taxon>eudicotyledons</taxon>
        <taxon>Gunneridae</taxon>
        <taxon>Pentapetalae</taxon>
        <taxon>rosids</taxon>
        <taxon>fabids</taxon>
        <taxon>Malpighiales</taxon>
        <taxon>Salicaceae</taxon>
        <taxon>Flacourtieae</taxon>
        <taxon>Dovyalis</taxon>
    </lineage>
</organism>
<keyword evidence="3" id="KW-1185">Reference proteome</keyword>
<evidence type="ECO:0000313" key="3">
    <source>
        <dbReference type="Proteomes" id="UP001314170"/>
    </source>
</evidence>
<dbReference type="GO" id="GO:0004523">
    <property type="term" value="F:RNA-DNA hybrid ribonuclease activity"/>
    <property type="evidence" value="ECO:0007669"/>
    <property type="project" value="InterPro"/>
</dbReference>
<dbReference type="Pfam" id="PF13456">
    <property type="entry name" value="RVT_3"/>
    <property type="match status" value="1"/>
</dbReference>
<dbReference type="PANTHER" id="PTHR47074">
    <property type="entry name" value="BNAC02G40300D PROTEIN"/>
    <property type="match status" value="1"/>
</dbReference>
<sequence>MGMLEEWRRSLEGKGGGNDYGLLESAVRREDRLKKPGDGFFKANIDAYMFIVELELKIAKIIAIGKALSRLRELNIPNLIIEYDARLVIRAINGPNIDNYEFGILVDDCKAFKPHSYEVNFGFIHREANSALNELAKSLLLFR</sequence>
<gene>
    <name evidence="2" type="ORF">DCAF_LOCUS20844</name>
</gene>
<dbReference type="AlphaFoldDB" id="A0AAV1SCM1"/>